<dbReference type="RefSeq" id="WP_141634070.1">
    <property type="nucleotide sequence ID" value="NZ_VIGB01000003.1"/>
</dbReference>
<dbReference type="AlphaFoldDB" id="A0A540W322"/>
<name>A0A540W322_9ACTN</name>
<gene>
    <name evidence="2" type="ORF">E6W39_15785</name>
</gene>
<keyword evidence="2" id="KW-0378">Hydrolase</keyword>
<organism evidence="2 3">
    <name type="scientific">Kitasatospora acidiphila</name>
    <dbReference type="NCBI Taxonomy" id="2567942"/>
    <lineage>
        <taxon>Bacteria</taxon>
        <taxon>Bacillati</taxon>
        <taxon>Actinomycetota</taxon>
        <taxon>Actinomycetes</taxon>
        <taxon>Kitasatosporales</taxon>
        <taxon>Streptomycetaceae</taxon>
        <taxon>Kitasatospora</taxon>
    </lineage>
</organism>
<keyword evidence="2" id="KW-0540">Nuclease</keyword>
<dbReference type="InterPro" id="IPR011335">
    <property type="entry name" value="Restrct_endonuc-II-like"/>
</dbReference>
<reference evidence="2 3" key="1">
    <citation type="submission" date="2019-06" db="EMBL/GenBank/DDBJ databases">
        <title>Description of Kitasatospora acidophila sp. nov. isolated from pine grove soil, and reclassification of Streptomyces novaecaesareae to Kitasatospora novaeceasareae comb. nov.</title>
        <authorList>
            <person name="Kim M.J."/>
        </authorList>
    </citation>
    <scope>NUCLEOTIDE SEQUENCE [LARGE SCALE GENOMIC DNA]</scope>
    <source>
        <strain evidence="2 3">MMS16-CNU292</strain>
    </source>
</reference>
<accession>A0A540W322</accession>
<evidence type="ECO:0000313" key="2">
    <source>
        <dbReference type="EMBL" id="TQF03426.1"/>
    </source>
</evidence>
<proteinExistence type="predicted"/>
<dbReference type="GO" id="GO:0004519">
    <property type="term" value="F:endonuclease activity"/>
    <property type="evidence" value="ECO:0007669"/>
    <property type="project" value="UniProtKB-KW"/>
</dbReference>
<dbReference type="Gene3D" id="3.90.1570.10">
    <property type="entry name" value="tt1808, chain A"/>
    <property type="match status" value="1"/>
</dbReference>
<dbReference type="PANTHER" id="PTHR35400">
    <property type="entry name" value="SLR1083 PROTEIN"/>
    <property type="match status" value="1"/>
</dbReference>
<dbReference type="InterPro" id="IPR012296">
    <property type="entry name" value="Nuclease_put_TT1808"/>
</dbReference>
<dbReference type="CDD" id="cd06260">
    <property type="entry name" value="DUF820-like"/>
    <property type="match status" value="1"/>
</dbReference>
<evidence type="ECO:0000313" key="3">
    <source>
        <dbReference type="Proteomes" id="UP000319103"/>
    </source>
</evidence>
<dbReference type="PANTHER" id="PTHR35400:SF3">
    <property type="entry name" value="SLL1072 PROTEIN"/>
    <property type="match status" value="1"/>
</dbReference>
<dbReference type="Pfam" id="PF05685">
    <property type="entry name" value="Uma2"/>
    <property type="match status" value="1"/>
</dbReference>
<comment type="caution">
    <text evidence="2">The sequence shown here is derived from an EMBL/GenBank/DDBJ whole genome shotgun (WGS) entry which is preliminary data.</text>
</comment>
<evidence type="ECO:0000259" key="1">
    <source>
        <dbReference type="Pfam" id="PF05685"/>
    </source>
</evidence>
<dbReference type="SUPFAM" id="SSF52980">
    <property type="entry name" value="Restriction endonuclease-like"/>
    <property type="match status" value="1"/>
</dbReference>
<sequence>MTAMATELDLEPGLSEALWQAWLTLELPEGFRAEIIEGFIDVSPTGRRSHARIANRLRDALVRFLEGTGFASFQDLNVLHGHQVYIPDLVIGPEDLEDIPDPDGWGVDATRVSLVAEVVSPGHDGRTRDLIRKRRCYARAGVPVYVIIDDYDGLGHVSVLTDPDPQTSAYLAEVRMPYGTPVTIPEGPAKGFVIDTAVTGEPRGAE</sequence>
<dbReference type="EMBL" id="VIGB01000003">
    <property type="protein sequence ID" value="TQF03426.1"/>
    <property type="molecule type" value="Genomic_DNA"/>
</dbReference>
<dbReference type="Proteomes" id="UP000319103">
    <property type="component" value="Unassembled WGS sequence"/>
</dbReference>
<feature type="domain" description="Putative restriction endonuclease" evidence="1">
    <location>
        <begin position="22"/>
        <end position="170"/>
    </location>
</feature>
<dbReference type="OrthoDB" id="3870404at2"/>
<keyword evidence="3" id="KW-1185">Reference proteome</keyword>
<protein>
    <submittedName>
        <fullName evidence="2">Uma2 family endonuclease</fullName>
    </submittedName>
</protein>
<dbReference type="InterPro" id="IPR008538">
    <property type="entry name" value="Uma2"/>
</dbReference>
<keyword evidence="2" id="KW-0255">Endonuclease</keyword>